<evidence type="ECO:0000259" key="1">
    <source>
        <dbReference type="Pfam" id="PF12242"/>
    </source>
</evidence>
<reference evidence="2 3" key="1">
    <citation type="submission" date="2020-06" db="EMBL/GenBank/DDBJ databases">
        <title>Photobacterium damselae subsp. damselae comparative genomics.</title>
        <authorList>
            <person name="Osorio C.R."/>
        </authorList>
    </citation>
    <scope>NUCLEOTIDE SEQUENCE [LARGE SCALE GENOMIC DNA]</scope>
    <source>
        <strain evidence="2 3">TW250/03</strain>
    </source>
</reference>
<feature type="domain" description="Trans-2-enoyl-CoA reductase-like NAD(P)H binding" evidence="1">
    <location>
        <begin position="2"/>
        <end position="57"/>
    </location>
</feature>
<dbReference type="GO" id="GO:0006633">
    <property type="term" value="P:fatty acid biosynthetic process"/>
    <property type="evidence" value="ECO:0007669"/>
    <property type="project" value="TreeGrafter"/>
</dbReference>
<proteinExistence type="predicted"/>
<feature type="non-terminal residue" evidence="2">
    <location>
        <position position="57"/>
    </location>
</feature>
<comment type="caution">
    <text evidence="2">The sequence shown here is derived from an EMBL/GenBank/DDBJ whole genome shotgun (WGS) entry which is preliminary data.</text>
</comment>
<dbReference type="Proteomes" id="UP000533429">
    <property type="component" value="Unassembled WGS sequence"/>
</dbReference>
<name>A0A850R564_PHODD</name>
<accession>A0A850R564</accession>
<dbReference type="InterPro" id="IPR010758">
    <property type="entry name" value="Trans-2-enoyl-CoA_reductase"/>
</dbReference>
<dbReference type="Gene3D" id="3.40.50.720">
    <property type="entry name" value="NAD(P)-binding Rossmann-like Domain"/>
    <property type="match status" value="1"/>
</dbReference>
<evidence type="ECO:0000313" key="3">
    <source>
        <dbReference type="Proteomes" id="UP000533429"/>
    </source>
</evidence>
<dbReference type="GO" id="GO:0004318">
    <property type="term" value="F:enoyl-[acyl-carrier-protein] reductase (NADH) activity"/>
    <property type="evidence" value="ECO:0007669"/>
    <property type="project" value="TreeGrafter"/>
</dbReference>
<organism evidence="2 3">
    <name type="scientific">Photobacterium damselae subsp. damselae</name>
    <name type="common">Listonella damsela</name>
    <dbReference type="NCBI Taxonomy" id="85581"/>
    <lineage>
        <taxon>Bacteria</taxon>
        <taxon>Pseudomonadati</taxon>
        <taxon>Pseudomonadota</taxon>
        <taxon>Gammaproteobacteria</taxon>
        <taxon>Vibrionales</taxon>
        <taxon>Vibrionaceae</taxon>
        <taxon>Photobacterium</taxon>
    </lineage>
</organism>
<sequence>MIITPIIDSNVARSCHPLGCHEMIKQQVKTIKNSLGASRNKQNVLILGASSGFGLAA</sequence>
<gene>
    <name evidence="2" type="ORF">HWA77_20470</name>
</gene>
<dbReference type="AlphaFoldDB" id="A0A850R564"/>
<dbReference type="PANTHER" id="PTHR37480:SF1">
    <property type="entry name" value="ENOYL-[ACYL-CARRIER-PROTEIN] REDUCTASE [NADH]"/>
    <property type="match status" value="1"/>
</dbReference>
<dbReference type="EMBL" id="JABXOR010001314">
    <property type="protein sequence ID" value="NVP02589.1"/>
    <property type="molecule type" value="Genomic_DNA"/>
</dbReference>
<dbReference type="Pfam" id="PF12242">
    <property type="entry name" value="Eno-Rase_NADH_b"/>
    <property type="match status" value="1"/>
</dbReference>
<dbReference type="PANTHER" id="PTHR37480">
    <property type="entry name" value="ENOYL-[ACYL-CARRIER-PROTEIN] REDUCTASE [NADH]"/>
    <property type="match status" value="1"/>
</dbReference>
<protein>
    <submittedName>
        <fullName evidence="2">Bifunctional NADH-specific enoyl-ACP reductase/trans-2-enoyl-CoA reductase</fullName>
    </submittedName>
</protein>
<dbReference type="InterPro" id="IPR050048">
    <property type="entry name" value="FabV-like_NADH_b"/>
</dbReference>
<evidence type="ECO:0000313" key="2">
    <source>
        <dbReference type="EMBL" id="NVP02589.1"/>
    </source>
</evidence>
<dbReference type="GO" id="GO:0050343">
    <property type="term" value="F:trans-2-enoyl-CoA reductase (NADH) activity"/>
    <property type="evidence" value="ECO:0007669"/>
    <property type="project" value="TreeGrafter"/>
</dbReference>
<dbReference type="GO" id="GO:0051287">
    <property type="term" value="F:NAD binding"/>
    <property type="evidence" value="ECO:0007669"/>
    <property type="project" value="TreeGrafter"/>
</dbReference>